<reference evidence="1 2" key="1">
    <citation type="submission" date="2023-07" db="EMBL/GenBank/DDBJ databases">
        <title>Sequencing the genomes of 1000 actinobacteria strains.</title>
        <authorList>
            <person name="Klenk H.-P."/>
        </authorList>
    </citation>
    <scope>NUCLEOTIDE SEQUENCE [LARGE SCALE GENOMIC DNA]</scope>
    <source>
        <strain evidence="1 2">DSM 44711</strain>
    </source>
</reference>
<sequence>MIGVFNTKTKEWTNYIAINGSADEMPSGWKLRDNERWVGGSGHAEETILKSLGLDEVVAFGGTSRNICRDTCYPLLNGPGMRFGGAGYFGGKADKTEFSLFWQEDD</sequence>
<name>A0AAE4CSQ8_9ACTN</name>
<dbReference type="AlphaFoldDB" id="A0AAE4CSQ8"/>
<comment type="caution">
    <text evidence="1">The sequence shown here is derived from an EMBL/GenBank/DDBJ whole genome shotgun (WGS) entry which is preliminary data.</text>
</comment>
<keyword evidence="2" id="KW-1185">Reference proteome</keyword>
<gene>
    <name evidence="1" type="ORF">J2S44_002807</name>
</gene>
<dbReference type="EMBL" id="JAVDYC010000001">
    <property type="protein sequence ID" value="MDR7322557.1"/>
    <property type="molecule type" value="Genomic_DNA"/>
</dbReference>
<accession>A0AAE4CSQ8</accession>
<organism evidence="1 2">
    <name type="scientific">Catenuloplanes niger</name>
    <dbReference type="NCBI Taxonomy" id="587534"/>
    <lineage>
        <taxon>Bacteria</taxon>
        <taxon>Bacillati</taxon>
        <taxon>Actinomycetota</taxon>
        <taxon>Actinomycetes</taxon>
        <taxon>Micromonosporales</taxon>
        <taxon>Micromonosporaceae</taxon>
        <taxon>Catenuloplanes</taxon>
    </lineage>
</organism>
<dbReference type="Proteomes" id="UP001183629">
    <property type="component" value="Unassembled WGS sequence"/>
</dbReference>
<evidence type="ECO:0000313" key="2">
    <source>
        <dbReference type="Proteomes" id="UP001183629"/>
    </source>
</evidence>
<proteinExistence type="predicted"/>
<protein>
    <submittedName>
        <fullName evidence="1">Uncharacterized protein</fullName>
    </submittedName>
</protein>
<evidence type="ECO:0000313" key="1">
    <source>
        <dbReference type="EMBL" id="MDR7322557.1"/>
    </source>
</evidence>
<dbReference type="RefSeq" id="WP_310413121.1">
    <property type="nucleotide sequence ID" value="NZ_JAVDYC010000001.1"/>
</dbReference>